<dbReference type="InterPro" id="IPR001810">
    <property type="entry name" value="F-box_dom"/>
</dbReference>
<dbReference type="STRING" id="50990.A0A4Y7Q0Q2"/>
<keyword evidence="3" id="KW-1185">Reference proteome</keyword>
<dbReference type="EMBL" id="ML170182">
    <property type="protein sequence ID" value="TDL21214.1"/>
    <property type="molecule type" value="Genomic_DNA"/>
</dbReference>
<organism evidence="2 3">
    <name type="scientific">Rickenella mellea</name>
    <dbReference type="NCBI Taxonomy" id="50990"/>
    <lineage>
        <taxon>Eukaryota</taxon>
        <taxon>Fungi</taxon>
        <taxon>Dikarya</taxon>
        <taxon>Basidiomycota</taxon>
        <taxon>Agaricomycotina</taxon>
        <taxon>Agaricomycetes</taxon>
        <taxon>Hymenochaetales</taxon>
        <taxon>Rickenellaceae</taxon>
        <taxon>Rickenella</taxon>
    </lineage>
</organism>
<dbReference type="VEuPathDB" id="FungiDB:BD410DRAFT_308329"/>
<dbReference type="Pfam" id="PF12937">
    <property type="entry name" value="F-box-like"/>
    <property type="match status" value="1"/>
</dbReference>
<dbReference type="OrthoDB" id="2991445at2759"/>
<sequence>MSSGHLSSFLNAIEEARVCMKALNEAQRRLGKRLRCLRRLSQPFVLEEGIKRLPNEVLAVIFEMAHYLDGEGPVQFALCVSHVSRRFRNVALATPLLWTTIHDSFGENQIREFISRSGRLDLNIKMPYSTDIECFLKVIKGTSHRWSSLSIIEQETEYVMMKLGMTDLPRLRYLSYAFPVELTIFSTPRLSQVVGWGCLFKSPAGSYLLSNLTHVEFRLYEEDESFKFLATTLHSMKNLQDLSFLLEGRTGEDILLSDNAAYPKPHSVHIDRLAISIVGNMQDYSAPLFDVLIHLRPSTVELSINSNAPYRHLLNSKGEFFPYGSTIKFEIPQTIDVTTTLVNLVQNWDIVRTVHFDTPMAHSLSEWRQNRLHHDDWERIRSLDTLRFMNCDKFSESDIEAFTTKLFQTEAENGPRSLEIVSCKLISEDFLLGLHDEVGDRLKWTI</sequence>
<dbReference type="Proteomes" id="UP000294933">
    <property type="component" value="Unassembled WGS sequence"/>
</dbReference>
<dbReference type="Gene3D" id="1.20.1280.50">
    <property type="match status" value="1"/>
</dbReference>
<evidence type="ECO:0000259" key="1">
    <source>
        <dbReference type="Pfam" id="PF12937"/>
    </source>
</evidence>
<feature type="domain" description="F-box" evidence="1">
    <location>
        <begin position="51"/>
        <end position="102"/>
    </location>
</feature>
<name>A0A4Y7Q0Q2_9AGAM</name>
<evidence type="ECO:0000313" key="2">
    <source>
        <dbReference type="EMBL" id="TDL21214.1"/>
    </source>
</evidence>
<accession>A0A4Y7Q0Q2</accession>
<protein>
    <recommendedName>
        <fullName evidence="1">F-box domain-containing protein</fullName>
    </recommendedName>
</protein>
<dbReference type="AlphaFoldDB" id="A0A4Y7Q0Q2"/>
<reference evidence="2 3" key="1">
    <citation type="submission" date="2018-06" db="EMBL/GenBank/DDBJ databases">
        <title>A transcriptomic atlas of mushroom development highlights an independent origin of complex multicellularity.</title>
        <authorList>
            <consortium name="DOE Joint Genome Institute"/>
            <person name="Krizsan K."/>
            <person name="Almasi E."/>
            <person name="Merenyi Z."/>
            <person name="Sahu N."/>
            <person name="Viragh M."/>
            <person name="Koszo T."/>
            <person name="Mondo S."/>
            <person name="Kiss B."/>
            <person name="Balint B."/>
            <person name="Kues U."/>
            <person name="Barry K."/>
            <person name="Hegedus J.C."/>
            <person name="Henrissat B."/>
            <person name="Johnson J."/>
            <person name="Lipzen A."/>
            <person name="Ohm R."/>
            <person name="Nagy I."/>
            <person name="Pangilinan J."/>
            <person name="Yan J."/>
            <person name="Xiong Y."/>
            <person name="Grigoriev I.V."/>
            <person name="Hibbett D.S."/>
            <person name="Nagy L.G."/>
        </authorList>
    </citation>
    <scope>NUCLEOTIDE SEQUENCE [LARGE SCALE GENOMIC DNA]</scope>
    <source>
        <strain evidence="2 3">SZMC22713</strain>
    </source>
</reference>
<gene>
    <name evidence="2" type="ORF">BD410DRAFT_308329</name>
</gene>
<evidence type="ECO:0000313" key="3">
    <source>
        <dbReference type="Proteomes" id="UP000294933"/>
    </source>
</evidence>
<proteinExistence type="predicted"/>